<dbReference type="Gene3D" id="1.20.120.560">
    <property type="entry name" value="alix/aip1 in complex with the ypdl late domain"/>
    <property type="match status" value="1"/>
</dbReference>
<evidence type="ECO:0000313" key="5">
    <source>
        <dbReference type="Proteomes" id="UP000799438"/>
    </source>
</evidence>
<dbReference type="PANTHER" id="PTHR23030">
    <property type="entry name" value="PCD6 INTERACTING PROTEIN-RELATED"/>
    <property type="match status" value="1"/>
</dbReference>
<protein>
    <recommendedName>
        <fullName evidence="3">BRO1 domain-containing protein</fullName>
    </recommendedName>
</protein>
<dbReference type="Proteomes" id="UP000799438">
    <property type="component" value="Unassembled WGS sequence"/>
</dbReference>
<feature type="compositionally biased region" description="Low complexity" evidence="2">
    <location>
        <begin position="738"/>
        <end position="747"/>
    </location>
</feature>
<feature type="domain" description="BRO1" evidence="3">
    <location>
        <begin position="5"/>
        <end position="397"/>
    </location>
</feature>
<evidence type="ECO:0000259" key="3">
    <source>
        <dbReference type="PROSITE" id="PS51180"/>
    </source>
</evidence>
<dbReference type="InterPro" id="IPR004328">
    <property type="entry name" value="BRO1_dom"/>
</dbReference>
<dbReference type="InterPro" id="IPR025304">
    <property type="entry name" value="ALIX_V_dom"/>
</dbReference>
<dbReference type="InterPro" id="IPR038499">
    <property type="entry name" value="BRO1_sf"/>
</dbReference>
<evidence type="ECO:0000313" key="4">
    <source>
        <dbReference type="EMBL" id="KAF2142629.1"/>
    </source>
</evidence>
<dbReference type="Gene3D" id="1.20.140.50">
    <property type="entry name" value="alix/aip1 like domains"/>
    <property type="match status" value="1"/>
</dbReference>
<dbReference type="PROSITE" id="PS51180">
    <property type="entry name" value="BRO1"/>
    <property type="match status" value="1"/>
</dbReference>
<dbReference type="EMBL" id="ML995484">
    <property type="protein sequence ID" value="KAF2142629.1"/>
    <property type="molecule type" value="Genomic_DNA"/>
</dbReference>
<dbReference type="GeneID" id="54297905"/>
<proteinExistence type="inferred from homology"/>
<name>A0A6A6BEN9_9PEZI</name>
<dbReference type="OrthoDB" id="64867at2759"/>
<feature type="compositionally biased region" description="Low complexity" evidence="2">
    <location>
        <begin position="801"/>
        <end position="812"/>
    </location>
</feature>
<dbReference type="PANTHER" id="PTHR23030:SF39">
    <property type="entry name" value="PROGRAMMED CELL DEATH 6-INTERACTING PROTEIN"/>
    <property type="match status" value="1"/>
</dbReference>
<dbReference type="CDD" id="cd09236">
    <property type="entry name" value="V_AnPalA_UmRIM20_like"/>
    <property type="match status" value="1"/>
</dbReference>
<dbReference type="CDD" id="cd09241">
    <property type="entry name" value="BRO1_ScRim20-like"/>
    <property type="match status" value="1"/>
</dbReference>
<comment type="similarity">
    <text evidence="1">Belongs to the palA/RIM20 family.</text>
</comment>
<sequence length="827" mass="92576">MSSSNILFLPFRRTHTVSLSNAIKQYISTKYDQHPDMFTSDLEAIDILRASAVHSIEPHASGIRKLEAYGAQLVWIGGKFPVDIGVDFSWYPALGYNTQRPVSENNIRFEIANILFNLAAMFSQLAISANRTTTEGLKLASNQFCQAAGVLSYLKTNIIPDLRTNPPEDMDTMTLESLEQLMLAQAQECFWQKAVKDGLKDASISKLAAKVSDLYADAGDWGIKSDAISSEWIHHMNAKHHHFAGAAQYRAACDCLEKRKYGEEVARLKDSLNCVNEALKESRYVNKAVQADLNGLKNRVTEDLKRAEKDNDMIYLLPVPPKPELKVLDRATMVSSKVPKEVSDPLSVLGDNTELGRPLFSKLVPYSVHVAASIYADRRDRVVNKTIDEFEGLTARIHEVLKSLNLPGSLQALEKPLGLPPGLVSHAEEIRQQDGINRLFRSIDETEKLKENDRAVYQEGVDLLRSETAEDERARRKYGTDRWIRPASADAAAKLYAQVSEIDGYLKSAANSDNIVQGKLKDTESHIRLLSGTDHDLEQFVPSSRRVVMTAAVEREATKLRGCLNEVSRLETRRKRKIETLKAKAKQDDINPDLLQETARLEREYPMQSIEAVQFEDLFEQRLHKYDVDNDMVTEDEQEQESVFQRLQDANAAFVAARRGDSSTRQREQALQQLENAYFKYKEIISNLDVGRKFYNDLAKITGRFRDDCRNFCYQRRAEATQFESDLSDAMSSLHLQQANALQQQKQADQENRPYPAPAHAGQAAIPAPMPTRATPAAGPTNGMWTPDMPIRFGSGGPGPAGAAPQGSAKGAVQDARWDPSKGMKFA</sequence>
<dbReference type="Gene3D" id="1.25.40.280">
    <property type="entry name" value="alix/aip1 like domains"/>
    <property type="match status" value="1"/>
</dbReference>
<dbReference type="AlphaFoldDB" id="A0A6A6BEN9"/>
<evidence type="ECO:0000256" key="2">
    <source>
        <dbReference type="SAM" id="MobiDB-lite"/>
    </source>
</evidence>
<gene>
    <name evidence="4" type="ORF">K452DRAFT_287045</name>
</gene>
<dbReference type="Pfam" id="PF03097">
    <property type="entry name" value="BRO1"/>
    <property type="match status" value="1"/>
</dbReference>
<feature type="compositionally biased region" description="Basic and acidic residues" evidence="2">
    <location>
        <begin position="816"/>
        <end position="827"/>
    </location>
</feature>
<feature type="region of interest" description="Disordered" evidence="2">
    <location>
        <begin position="738"/>
        <end position="827"/>
    </location>
</feature>
<keyword evidence="5" id="KW-1185">Reference proteome</keyword>
<dbReference type="Pfam" id="PF13949">
    <property type="entry name" value="ALIX_LYPXL_bnd"/>
    <property type="match status" value="1"/>
</dbReference>
<reference evidence="4" key="1">
    <citation type="journal article" date="2020" name="Stud. Mycol.">
        <title>101 Dothideomycetes genomes: a test case for predicting lifestyles and emergence of pathogens.</title>
        <authorList>
            <person name="Haridas S."/>
            <person name="Albert R."/>
            <person name="Binder M."/>
            <person name="Bloem J."/>
            <person name="Labutti K."/>
            <person name="Salamov A."/>
            <person name="Andreopoulos B."/>
            <person name="Baker S."/>
            <person name="Barry K."/>
            <person name="Bills G."/>
            <person name="Bluhm B."/>
            <person name="Cannon C."/>
            <person name="Castanera R."/>
            <person name="Culley D."/>
            <person name="Daum C."/>
            <person name="Ezra D."/>
            <person name="Gonzalez J."/>
            <person name="Henrissat B."/>
            <person name="Kuo A."/>
            <person name="Liang C."/>
            <person name="Lipzen A."/>
            <person name="Lutzoni F."/>
            <person name="Magnuson J."/>
            <person name="Mondo S."/>
            <person name="Nolan M."/>
            <person name="Ohm R."/>
            <person name="Pangilinan J."/>
            <person name="Park H.-J."/>
            <person name="Ramirez L."/>
            <person name="Alfaro M."/>
            <person name="Sun H."/>
            <person name="Tritt A."/>
            <person name="Yoshinaga Y."/>
            <person name="Zwiers L.-H."/>
            <person name="Turgeon B."/>
            <person name="Goodwin S."/>
            <person name="Spatafora J."/>
            <person name="Crous P."/>
            <person name="Grigoriev I."/>
        </authorList>
    </citation>
    <scope>NUCLEOTIDE SEQUENCE</scope>
    <source>
        <strain evidence="4">CBS 121167</strain>
    </source>
</reference>
<dbReference type="GO" id="GO:0005768">
    <property type="term" value="C:endosome"/>
    <property type="evidence" value="ECO:0007669"/>
    <property type="project" value="TreeGrafter"/>
</dbReference>
<dbReference type="RefSeq" id="XP_033398341.1">
    <property type="nucleotide sequence ID" value="XM_033540409.1"/>
</dbReference>
<feature type="compositionally biased region" description="Low complexity" evidence="2">
    <location>
        <begin position="758"/>
        <end position="781"/>
    </location>
</feature>
<dbReference type="SMART" id="SM01041">
    <property type="entry name" value="BRO1"/>
    <property type="match status" value="1"/>
</dbReference>
<accession>A0A6A6BEN9</accession>
<evidence type="ECO:0000256" key="1">
    <source>
        <dbReference type="ARBA" id="ARBA00038154"/>
    </source>
</evidence>
<organism evidence="4 5">
    <name type="scientific">Aplosporella prunicola CBS 121167</name>
    <dbReference type="NCBI Taxonomy" id="1176127"/>
    <lineage>
        <taxon>Eukaryota</taxon>
        <taxon>Fungi</taxon>
        <taxon>Dikarya</taxon>
        <taxon>Ascomycota</taxon>
        <taxon>Pezizomycotina</taxon>
        <taxon>Dothideomycetes</taxon>
        <taxon>Dothideomycetes incertae sedis</taxon>
        <taxon>Botryosphaeriales</taxon>
        <taxon>Aplosporellaceae</taxon>
        <taxon>Aplosporella</taxon>
    </lineage>
</organism>